<dbReference type="EMBL" id="JADIMY010000103">
    <property type="protein sequence ID" value="MBO8427912.1"/>
    <property type="molecule type" value="Genomic_DNA"/>
</dbReference>
<reference evidence="16" key="2">
    <citation type="journal article" date="2021" name="PeerJ">
        <title>Extensive microbial diversity within the chicken gut microbiome revealed by metagenomics and culture.</title>
        <authorList>
            <person name="Gilroy R."/>
            <person name="Ravi A."/>
            <person name="Getino M."/>
            <person name="Pursley I."/>
            <person name="Horton D.L."/>
            <person name="Alikhan N.F."/>
            <person name="Baker D."/>
            <person name="Gharbi K."/>
            <person name="Hall N."/>
            <person name="Watson M."/>
            <person name="Adriaenssens E.M."/>
            <person name="Foster-Nyarko E."/>
            <person name="Jarju S."/>
            <person name="Secka A."/>
            <person name="Antonio M."/>
            <person name="Oren A."/>
            <person name="Chaudhuri R.R."/>
            <person name="La Ragione R."/>
            <person name="Hildebrand F."/>
            <person name="Pallen M.J."/>
        </authorList>
    </citation>
    <scope>NUCLEOTIDE SEQUENCE</scope>
    <source>
        <strain evidence="16">11159</strain>
    </source>
</reference>
<keyword evidence="8" id="KW-0413">Isomerase</keyword>
<evidence type="ECO:0000256" key="2">
    <source>
        <dbReference type="ARBA" id="ARBA00005164"/>
    </source>
</evidence>
<proteinExistence type="inferred from homology"/>
<comment type="cofactor">
    <cofactor evidence="1">
        <name>Mg(2+)</name>
        <dbReference type="ChEBI" id="CHEBI:18420"/>
    </cofactor>
</comment>
<evidence type="ECO:0000256" key="6">
    <source>
        <dbReference type="ARBA" id="ARBA00022723"/>
    </source>
</evidence>
<evidence type="ECO:0000256" key="9">
    <source>
        <dbReference type="ARBA" id="ARBA00039995"/>
    </source>
</evidence>
<name>A0A9D9GXI4_9BACL</name>
<dbReference type="PROSITE" id="PS00710">
    <property type="entry name" value="PGM_PMM"/>
    <property type="match status" value="1"/>
</dbReference>
<evidence type="ECO:0000256" key="5">
    <source>
        <dbReference type="ARBA" id="ARBA00022553"/>
    </source>
</evidence>
<dbReference type="Gene3D" id="3.40.120.10">
    <property type="entry name" value="Alpha-D-Glucose-1,6-Bisphosphate, subunit A, domain 3"/>
    <property type="match status" value="3"/>
</dbReference>
<evidence type="ECO:0000259" key="13">
    <source>
        <dbReference type="Pfam" id="PF02878"/>
    </source>
</evidence>
<dbReference type="SUPFAM" id="SSF55957">
    <property type="entry name" value="Phosphoglucomutase, C-terminal domain"/>
    <property type="match status" value="1"/>
</dbReference>
<gene>
    <name evidence="16" type="ORF">IAC58_05175</name>
</gene>
<reference evidence="16" key="1">
    <citation type="submission" date="2020-10" db="EMBL/GenBank/DDBJ databases">
        <authorList>
            <person name="Gilroy R."/>
        </authorList>
    </citation>
    <scope>NUCLEOTIDE SEQUENCE</scope>
    <source>
        <strain evidence="16">11159</strain>
    </source>
</reference>
<dbReference type="InterPro" id="IPR016055">
    <property type="entry name" value="A-D-PHexomutase_a/b/a-I/II/III"/>
</dbReference>
<evidence type="ECO:0000313" key="16">
    <source>
        <dbReference type="EMBL" id="MBO8427912.1"/>
    </source>
</evidence>
<accession>A0A9D9GXI4</accession>
<comment type="pathway">
    <text evidence="2">Glycolipid metabolism; diglucosyl-diacylglycerol biosynthesis.</text>
</comment>
<dbReference type="Gene3D" id="3.30.310.50">
    <property type="entry name" value="Alpha-D-phosphohexomutase, C-terminal domain"/>
    <property type="match status" value="1"/>
</dbReference>
<evidence type="ECO:0000256" key="3">
    <source>
        <dbReference type="ARBA" id="ARBA00005189"/>
    </source>
</evidence>
<comment type="pathway">
    <text evidence="3">Lipid metabolism.</text>
</comment>
<evidence type="ECO:0000256" key="4">
    <source>
        <dbReference type="ARBA" id="ARBA00010231"/>
    </source>
</evidence>
<keyword evidence="5" id="KW-0597">Phosphoprotein</keyword>
<keyword evidence="7 12" id="KW-0460">Magnesium</keyword>
<dbReference type="SUPFAM" id="SSF53738">
    <property type="entry name" value="Phosphoglucomutase, first 3 domains"/>
    <property type="match status" value="3"/>
</dbReference>
<dbReference type="PRINTS" id="PR00509">
    <property type="entry name" value="PGMPMM"/>
</dbReference>
<dbReference type="InterPro" id="IPR005844">
    <property type="entry name" value="A-D-PHexomutase_a/b/a-I"/>
</dbReference>
<dbReference type="GO" id="GO:0000287">
    <property type="term" value="F:magnesium ion binding"/>
    <property type="evidence" value="ECO:0007669"/>
    <property type="project" value="InterPro"/>
</dbReference>
<protein>
    <recommendedName>
        <fullName evidence="9">Phosphoglucomutase</fullName>
    </recommendedName>
    <alternativeName>
        <fullName evidence="11">Alpha-phosphoglucomutase</fullName>
    </alternativeName>
    <alternativeName>
        <fullName evidence="10">Glucose phosphomutase</fullName>
    </alternativeName>
</protein>
<dbReference type="InterPro" id="IPR005845">
    <property type="entry name" value="A-D-PHexomutase_a/b/a-II"/>
</dbReference>
<dbReference type="InterPro" id="IPR005841">
    <property type="entry name" value="Alpha-D-phosphohexomutase_SF"/>
</dbReference>
<dbReference type="InterPro" id="IPR005846">
    <property type="entry name" value="A-D-PHexomutase_a/b/a-III"/>
</dbReference>
<keyword evidence="6 12" id="KW-0479">Metal-binding</keyword>
<dbReference type="InterPro" id="IPR036900">
    <property type="entry name" value="A-D-PHexomutase_C_sf"/>
</dbReference>
<evidence type="ECO:0000256" key="1">
    <source>
        <dbReference type="ARBA" id="ARBA00001946"/>
    </source>
</evidence>
<dbReference type="GO" id="GO:0008973">
    <property type="term" value="F:phosphopentomutase activity"/>
    <property type="evidence" value="ECO:0007669"/>
    <property type="project" value="TreeGrafter"/>
</dbReference>
<evidence type="ECO:0000256" key="8">
    <source>
        <dbReference type="ARBA" id="ARBA00023235"/>
    </source>
</evidence>
<dbReference type="PANTHER" id="PTHR45745">
    <property type="entry name" value="PHOSPHOMANNOMUTASE 45A"/>
    <property type="match status" value="1"/>
</dbReference>
<evidence type="ECO:0000256" key="7">
    <source>
        <dbReference type="ARBA" id="ARBA00022842"/>
    </source>
</evidence>
<feature type="domain" description="Alpha-D-phosphohexomutase alpha/beta/alpha" evidence="15">
    <location>
        <begin position="264"/>
        <end position="370"/>
    </location>
</feature>
<evidence type="ECO:0000256" key="10">
    <source>
        <dbReference type="ARBA" id="ARBA00041398"/>
    </source>
</evidence>
<dbReference type="Pfam" id="PF02879">
    <property type="entry name" value="PGM_PMM_II"/>
    <property type="match status" value="1"/>
</dbReference>
<dbReference type="Proteomes" id="UP000823613">
    <property type="component" value="Unassembled WGS sequence"/>
</dbReference>
<evidence type="ECO:0000313" key="17">
    <source>
        <dbReference type="Proteomes" id="UP000823613"/>
    </source>
</evidence>
<feature type="domain" description="Alpha-D-phosphohexomutase alpha/beta/alpha" evidence="13">
    <location>
        <begin position="3"/>
        <end position="136"/>
    </location>
</feature>
<evidence type="ECO:0000259" key="14">
    <source>
        <dbReference type="Pfam" id="PF02879"/>
    </source>
</evidence>
<evidence type="ECO:0000256" key="12">
    <source>
        <dbReference type="RuleBase" id="RU004326"/>
    </source>
</evidence>
<comment type="similarity">
    <text evidence="4 12">Belongs to the phosphohexose mutase family.</text>
</comment>
<dbReference type="InterPro" id="IPR016066">
    <property type="entry name" value="A-D-PHexomutase_CS"/>
</dbReference>
<dbReference type="AlphaFoldDB" id="A0A9D9GXI4"/>
<dbReference type="GO" id="GO:0005975">
    <property type="term" value="P:carbohydrate metabolic process"/>
    <property type="evidence" value="ECO:0007669"/>
    <property type="project" value="InterPro"/>
</dbReference>
<evidence type="ECO:0000256" key="11">
    <source>
        <dbReference type="ARBA" id="ARBA00041467"/>
    </source>
</evidence>
<sequence length="468" mass="52949">MSIKFGTGGFRGVIGDDFIKENVCKIAQGLSNIAINKNMKKEVVIGYDYRFLSNEVAKWMSEVFISNGMKVNILNSASPSPTVMFLVENLGLDFGVMITASHNPYIFNGVKVFEKGGYDADVSFTNEIEKEINNLDSFNHIDYEIGLKNNLIKEIDGITPFINNILKFVKNINPSIKIGFDNLNGVAAISLKPLFNKVGIKNVTILNENRDPLFRGKMPNPIEANLNDLKKLVKENKLDIGIATDSDADRLGVIDELGNYVTSNEILASIYYFLVKYLNEKGDIVKNCATSNLIDDVANKLGYKCHEVDVGFKNITHTMSKYDCLIGGESSGGLTIRGYIHGKDSSFSIMMFLMALSVSKKSVSELVKEVKDFSGYHQFVTEDFISYKKENEDKIIDYLKHHEPKFVLPLVKKEVYNRNFKYYFCDNQWILIRLSGTEPVFRIFSEMNDALMAIEDIKRLDQYVRDIN</sequence>
<feature type="domain" description="Alpha-D-phosphohexomutase alpha/beta/alpha" evidence="14">
    <location>
        <begin position="160"/>
        <end position="258"/>
    </location>
</feature>
<organism evidence="16 17">
    <name type="scientific">Candidatus Onthovivens merdipullorum</name>
    <dbReference type="NCBI Taxonomy" id="2840889"/>
    <lineage>
        <taxon>Bacteria</taxon>
        <taxon>Bacillati</taxon>
        <taxon>Bacillota</taxon>
        <taxon>Bacilli</taxon>
        <taxon>Bacillales</taxon>
        <taxon>Candidatus Onthovivens</taxon>
    </lineage>
</organism>
<dbReference type="PANTHER" id="PTHR45745:SF1">
    <property type="entry name" value="PHOSPHOGLUCOMUTASE 2B-RELATED"/>
    <property type="match status" value="1"/>
</dbReference>
<dbReference type="Pfam" id="PF02878">
    <property type="entry name" value="PGM_PMM_I"/>
    <property type="match status" value="1"/>
</dbReference>
<dbReference type="Pfam" id="PF02880">
    <property type="entry name" value="PGM_PMM_III"/>
    <property type="match status" value="1"/>
</dbReference>
<comment type="caution">
    <text evidence="16">The sequence shown here is derived from an EMBL/GenBank/DDBJ whole genome shotgun (WGS) entry which is preliminary data.</text>
</comment>
<evidence type="ECO:0000259" key="15">
    <source>
        <dbReference type="Pfam" id="PF02880"/>
    </source>
</evidence>
<dbReference type="GO" id="GO:0006166">
    <property type="term" value="P:purine ribonucleoside salvage"/>
    <property type="evidence" value="ECO:0007669"/>
    <property type="project" value="TreeGrafter"/>
</dbReference>